<evidence type="ECO:0000313" key="1">
    <source>
        <dbReference type="EMBL" id="RGE60919.1"/>
    </source>
</evidence>
<dbReference type="Proteomes" id="UP000260812">
    <property type="component" value="Unassembled WGS sequence"/>
</dbReference>
<reference evidence="1" key="1">
    <citation type="submission" date="2018-08" db="EMBL/GenBank/DDBJ databases">
        <title>A genome reference for cultivated species of the human gut microbiota.</title>
        <authorList>
            <person name="Zou Y."/>
            <person name="Xue W."/>
            <person name="Luo G."/>
        </authorList>
    </citation>
    <scope>NUCLEOTIDE SEQUENCE [LARGE SCALE GENOMIC DNA]</scope>
    <source>
        <strain evidence="1">TF05-5AC</strain>
    </source>
</reference>
<gene>
    <name evidence="1" type="ORF">DXC51_10245</name>
</gene>
<proteinExistence type="predicted"/>
<sequence length="64" mass="7985">MRITAPEKNKLRNESIHTGLRILQRRPYEYAEEESIRPTVRQFYKDGCKHVMGERRWNRRKWIR</sequence>
<keyword evidence="2" id="KW-1185">Reference proteome</keyword>
<evidence type="ECO:0000313" key="2">
    <source>
        <dbReference type="Proteomes" id="UP000260812"/>
    </source>
</evidence>
<accession>A0A3E3I5L1</accession>
<dbReference type="EMBL" id="QVLV01000006">
    <property type="protein sequence ID" value="RGE60919.1"/>
    <property type="molecule type" value="Genomic_DNA"/>
</dbReference>
<protein>
    <submittedName>
        <fullName evidence="1">Uncharacterized protein</fullName>
    </submittedName>
</protein>
<dbReference type="AlphaFoldDB" id="A0A3E3I5L1"/>
<comment type="caution">
    <text evidence="1">The sequence shown here is derived from an EMBL/GenBank/DDBJ whole genome shotgun (WGS) entry which is preliminary data.</text>
</comment>
<name>A0A3E3I5L1_9FIRM</name>
<organism evidence="1 2">
    <name type="scientific">Eisenbergiella massiliensis</name>
    <dbReference type="NCBI Taxonomy" id="1720294"/>
    <lineage>
        <taxon>Bacteria</taxon>
        <taxon>Bacillati</taxon>
        <taxon>Bacillota</taxon>
        <taxon>Clostridia</taxon>
        <taxon>Lachnospirales</taxon>
        <taxon>Lachnospiraceae</taxon>
        <taxon>Eisenbergiella</taxon>
    </lineage>
</organism>